<dbReference type="InterPro" id="IPR016095">
    <property type="entry name" value="Ribosomal_uL1_3-a/b-sand"/>
</dbReference>
<dbReference type="CDD" id="cd00403">
    <property type="entry name" value="Ribosomal_L1"/>
    <property type="match status" value="1"/>
</dbReference>
<keyword evidence="6 9" id="KW-0689">Ribosomal protein</keyword>
<evidence type="ECO:0000256" key="3">
    <source>
        <dbReference type="ARBA" id="ARBA00022730"/>
    </source>
</evidence>
<keyword evidence="7 9" id="KW-0687">Ribonucleoprotein</keyword>
<dbReference type="GO" id="GO:0006417">
    <property type="term" value="P:regulation of translation"/>
    <property type="evidence" value="ECO:0007669"/>
    <property type="project" value="UniProtKB-KW"/>
</dbReference>
<dbReference type="GO" id="GO:0006412">
    <property type="term" value="P:translation"/>
    <property type="evidence" value="ECO:0007669"/>
    <property type="project" value="UniProtKB-UniRule"/>
</dbReference>
<accession>A0A2M7V6L0</accession>
<evidence type="ECO:0000256" key="9">
    <source>
        <dbReference type="HAMAP-Rule" id="MF_01318"/>
    </source>
</evidence>
<evidence type="ECO:0000256" key="6">
    <source>
        <dbReference type="ARBA" id="ARBA00022980"/>
    </source>
</evidence>
<comment type="similarity">
    <text evidence="1 9">Belongs to the universal ribosomal protein uL1 family.</text>
</comment>
<keyword evidence="4 9" id="KW-0810">Translation regulation</keyword>
<comment type="caution">
    <text evidence="10">The sequence shown here is derived from an EMBL/GenBank/DDBJ whole genome shotgun (WGS) entry which is preliminary data.</text>
</comment>
<dbReference type="InterPro" id="IPR028364">
    <property type="entry name" value="Ribosomal_uL1/biogenesis"/>
</dbReference>
<dbReference type="PIRSF" id="PIRSF002155">
    <property type="entry name" value="Ribosomal_L1"/>
    <property type="match status" value="1"/>
</dbReference>
<evidence type="ECO:0000313" key="11">
    <source>
        <dbReference type="Proteomes" id="UP000228568"/>
    </source>
</evidence>
<comment type="function">
    <text evidence="9">Protein L1 is also a translational repressor protein, it controls the translation of the L11 operon by binding to its mRNA.</text>
</comment>
<evidence type="ECO:0000256" key="4">
    <source>
        <dbReference type="ARBA" id="ARBA00022845"/>
    </source>
</evidence>
<dbReference type="Pfam" id="PF00687">
    <property type="entry name" value="Ribosomal_L1"/>
    <property type="match status" value="1"/>
</dbReference>
<reference evidence="11" key="1">
    <citation type="submission" date="2017-09" db="EMBL/GenBank/DDBJ databases">
        <title>Depth-based differentiation of microbial function through sediment-hosted aquifers and enrichment of novel symbionts in the deep terrestrial subsurface.</title>
        <authorList>
            <person name="Probst A.J."/>
            <person name="Ladd B."/>
            <person name="Jarett J.K."/>
            <person name="Geller-Mcgrath D.E."/>
            <person name="Sieber C.M.K."/>
            <person name="Emerson J.B."/>
            <person name="Anantharaman K."/>
            <person name="Thomas B.C."/>
            <person name="Malmstrom R."/>
            <person name="Stieglmeier M."/>
            <person name="Klingl A."/>
            <person name="Woyke T."/>
            <person name="Ryan C.M."/>
            <person name="Banfield J.F."/>
        </authorList>
    </citation>
    <scope>NUCLEOTIDE SEQUENCE [LARGE SCALE GENOMIC DNA]</scope>
</reference>
<keyword evidence="3 9" id="KW-0699">rRNA-binding</keyword>
<evidence type="ECO:0000256" key="1">
    <source>
        <dbReference type="ARBA" id="ARBA00010531"/>
    </source>
</evidence>
<evidence type="ECO:0000313" key="10">
    <source>
        <dbReference type="EMBL" id="PIZ94252.1"/>
    </source>
</evidence>
<dbReference type="PANTHER" id="PTHR36427">
    <property type="entry name" value="54S RIBOSOMAL PROTEIN L1, MITOCHONDRIAL"/>
    <property type="match status" value="1"/>
</dbReference>
<comment type="subunit">
    <text evidence="9">Part of the 50S ribosomal subunit.</text>
</comment>
<dbReference type="Proteomes" id="UP000228568">
    <property type="component" value="Unassembled WGS sequence"/>
</dbReference>
<dbReference type="FunFam" id="3.40.50.790:FF:000001">
    <property type="entry name" value="50S ribosomal protein L1"/>
    <property type="match status" value="1"/>
</dbReference>
<dbReference type="NCBIfam" id="TIGR01169">
    <property type="entry name" value="rplA_bact"/>
    <property type="match status" value="1"/>
</dbReference>
<dbReference type="Gene3D" id="3.30.190.20">
    <property type="match status" value="1"/>
</dbReference>
<dbReference type="InterPro" id="IPR002143">
    <property type="entry name" value="Ribosomal_uL1"/>
</dbReference>
<evidence type="ECO:0000256" key="5">
    <source>
        <dbReference type="ARBA" id="ARBA00022884"/>
    </source>
</evidence>
<protein>
    <recommendedName>
        <fullName evidence="8 9">Large ribosomal subunit protein uL1</fullName>
    </recommendedName>
</protein>
<keyword evidence="9" id="KW-0820">tRNA-binding</keyword>
<gene>
    <name evidence="9" type="primary">rplA</name>
    <name evidence="10" type="ORF">COX81_04020</name>
</gene>
<dbReference type="Gene3D" id="3.40.50.790">
    <property type="match status" value="1"/>
</dbReference>
<evidence type="ECO:0000256" key="2">
    <source>
        <dbReference type="ARBA" id="ARBA00022491"/>
    </source>
</evidence>
<dbReference type="GO" id="GO:0003735">
    <property type="term" value="F:structural constituent of ribosome"/>
    <property type="evidence" value="ECO:0007669"/>
    <property type="project" value="InterPro"/>
</dbReference>
<keyword evidence="5 9" id="KW-0694">RNA-binding</keyword>
<comment type="function">
    <text evidence="9">Binds directly to 23S rRNA. The L1 stalk is quite mobile in the ribosome, and is involved in E site tRNA release.</text>
</comment>
<keyword evidence="2 9" id="KW-0678">Repressor</keyword>
<dbReference type="InterPro" id="IPR005878">
    <property type="entry name" value="Ribosom_uL1_bac-type"/>
</dbReference>
<dbReference type="InterPro" id="IPR023674">
    <property type="entry name" value="Ribosomal_uL1-like"/>
</dbReference>
<dbReference type="GO" id="GO:0019843">
    <property type="term" value="F:rRNA binding"/>
    <property type="evidence" value="ECO:0007669"/>
    <property type="project" value="UniProtKB-UniRule"/>
</dbReference>
<name>A0A2M7V6L0_9BACT</name>
<dbReference type="PANTHER" id="PTHR36427:SF3">
    <property type="entry name" value="LARGE RIBOSOMAL SUBUNIT PROTEIN UL1M"/>
    <property type="match status" value="1"/>
</dbReference>
<dbReference type="GO" id="GO:0015934">
    <property type="term" value="C:large ribosomal subunit"/>
    <property type="evidence" value="ECO:0007669"/>
    <property type="project" value="InterPro"/>
</dbReference>
<dbReference type="AlphaFoldDB" id="A0A2M7V6L0"/>
<dbReference type="SUPFAM" id="SSF56808">
    <property type="entry name" value="Ribosomal protein L1"/>
    <property type="match status" value="1"/>
</dbReference>
<evidence type="ECO:0000256" key="8">
    <source>
        <dbReference type="ARBA" id="ARBA00035241"/>
    </source>
</evidence>
<proteinExistence type="inferred from homology"/>
<evidence type="ECO:0000256" key="7">
    <source>
        <dbReference type="ARBA" id="ARBA00023274"/>
    </source>
</evidence>
<dbReference type="HAMAP" id="MF_01318_B">
    <property type="entry name" value="Ribosomal_uL1_B"/>
    <property type="match status" value="1"/>
</dbReference>
<dbReference type="EMBL" id="PFPK01000047">
    <property type="protein sequence ID" value="PIZ94252.1"/>
    <property type="molecule type" value="Genomic_DNA"/>
</dbReference>
<dbReference type="GO" id="GO:0000049">
    <property type="term" value="F:tRNA binding"/>
    <property type="evidence" value="ECO:0007669"/>
    <property type="project" value="UniProtKB-KW"/>
</dbReference>
<sequence>MGKRMNDLKTQVNPEKVYSVDEAIALVKKTSTVKFDASIEVHIRTGIDPKKGDQQIRSTAVLPHGTGKTKRVAAFVGPNDEKIAKEAGADLVLGEEEIKEIKTTGKIDFDIAVATPEMMPKLAVAAKVLGPKGLMPNPKTGTVDKDVKKMVTELKAGKIAFKNDDTANVHQAIGKVSFDNIKLKENFETFMEAIRKSRPASMKGTYIKSLYLTSSMGPSVKVVVE</sequence>
<organism evidence="10 11">
    <name type="scientific">Candidatus Magasanikbacteria bacterium CG_4_10_14_0_2_um_filter_37_12</name>
    <dbReference type="NCBI Taxonomy" id="1974637"/>
    <lineage>
        <taxon>Bacteria</taxon>
        <taxon>Candidatus Magasanikiibacteriota</taxon>
    </lineage>
</organism>